<keyword evidence="2" id="KW-1185">Reference proteome</keyword>
<organism evidence="1 2">
    <name type="scientific">Pedobacter soli</name>
    <dbReference type="NCBI Taxonomy" id="390242"/>
    <lineage>
        <taxon>Bacteria</taxon>
        <taxon>Pseudomonadati</taxon>
        <taxon>Bacteroidota</taxon>
        <taxon>Sphingobacteriia</taxon>
        <taxon>Sphingobacteriales</taxon>
        <taxon>Sphingobacteriaceae</taxon>
        <taxon>Pedobacter</taxon>
    </lineage>
</organism>
<protein>
    <recommendedName>
        <fullName evidence="3">Thioredoxin-like</fullName>
    </recommendedName>
</protein>
<accession>A0A1G6UID3</accession>
<dbReference type="AlphaFoldDB" id="A0A1G6UID3"/>
<reference evidence="2" key="1">
    <citation type="submission" date="2016-10" db="EMBL/GenBank/DDBJ databases">
        <authorList>
            <person name="Varghese N."/>
            <person name="Submissions S."/>
        </authorList>
    </citation>
    <scope>NUCLEOTIDE SEQUENCE [LARGE SCALE GENOMIC DNA]</scope>
    <source>
        <strain evidence="2">DSM 18609</strain>
    </source>
</reference>
<dbReference type="Proteomes" id="UP000199455">
    <property type="component" value="Unassembled WGS sequence"/>
</dbReference>
<dbReference type="Gene3D" id="3.40.30.10">
    <property type="entry name" value="Glutaredoxin"/>
    <property type="match status" value="1"/>
</dbReference>
<name>A0A1G6UID3_9SPHI</name>
<sequence>MQLNCLICFYRNLKDGFFAQKMLRLSNEVAKMYGIQSIPANFLIDPNGKIVAKGLREQALQDKLQELLGNKSK</sequence>
<dbReference type="InterPro" id="IPR036249">
    <property type="entry name" value="Thioredoxin-like_sf"/>
</dbReference>
<dbReference type="SUPFAM" id="SSF52833">
    <property type="entry name" value="Thioredoxin-like"/>
    <property type="match status" value="1"/>
</dbReference>
<evidence type="ECO:0000313" key="1">
    <source>
        <dbReference type="EMBL" id="SDD41019.1"/>
    </source>
</evidence>
<dbReference type="STRING" id="390242.SAMN04488024_105357"/>
<dbReference type="EMBL" id="FMZH01000005">
    <property type="protein sequence ID" value="SDD41019.1"/>
    <property type="molecule type" value="Genomic_DNA"/>
</dbReference>
<evidence type="ECO:0008006" key="3">
    <source>
        <dbReference type="Google" id="ProtNLM"/>
    </source>
</evidence>
<evidence type="ECO:0000313" key="2">
    <source>
        <dbReference type="Proteomes" id="UP000199455"/>
    </source>
</evidence>
<proteinExistence type="predicted"/>
<gene>
    <name evidence="1" type="ORF">SAMN04488024_105357</name>
</gene>